<sequence>MGFNLKIEGQETLTYDKNIIGNIQAALSSPGDSRAKSTNNYMTLVISGKLHADQGGANSETVQLFKWAQVPAEKEEAYRKVTVQVEVTPKRTITLDKAFVVDYKEAYSSQSGIGNFTIVIRQKADTIDDVKVESDPMSAAVPSAAAAGVSGDFVSTGSQAGVMNNIGRAAVTAALNKVDPSGTAAAVVQNSLDKK</sequence>
<protein>
    <submittedName>
        <fullName evidence="1">Uncharacterized protein</fullName>
    </submittedName>
</protein>
<dbReference type="OrthoDB" id="1665703at2"/>
<dbReference type="Proteomes" id="UP000004324">
    <property type="component" value="Unassembled WGS sequence"/>
</dbReference>
<organism evidence="1 2">
    <name type="scientific">Pelosinus fermentans B4</name>
    <dbReference type="NCBI Taxonomy" id="1149862"/>
    <lineage>
        <taxon>Bacteria</taxon>
        <taxon>Bacillati</taxon>
        <taxon>Bacillota</taxon>
        <taxon>Negativicutes</taxon>
        <taxon>Selenomonadales</taxon>
        <taxon>Sporomusaceae</taxon>
        <taxon>Pelosinus</taxon>
    </lineage>
</organism>
<accession>I9LF81</accession>
<comment type="caution">
    <text evidence="1">The sequence shown here is derived from an EMBL/GenBank/DDBJ whole genome shotgun (WGS) entry which is preliminary data.</text>
</comment>
<dbReference type="PATRIC" id="fig|1149862.3.peg.1408"/>
<dbReference type="EMBL" id="AKVJ01000021">
    <property type="protein sequence ID" value="EIW19144.1"/>
    <property type="molecule type" value="Genomic_DNA"/>
</dbReference>
<keyword evidence="2" id="KW-1185">Reference proteome</keyword>
<gene>
    <name evidence="1" type="ORF">FB4_2854</name>
</gene>
<name>I9LF81_9FIRM</name>
<evidence type="ECO:0000313" key="1">
    <source>
        <dbReference type="EMBL" id="EIW19144.1"/>
    </source>
</evidence>
<dbReference type="AlphaFoldDB" id="I9LF81"/>
<dbReference type="RefSeq" id="WP_007932627.1">
    <property type="nucleotide sequence ID" value="NZ_AKVJ01000021.1"/>
</dbReference>
<proteinExistence type="predicted"/>
<evidence type="ECO:0000313" key="2">
    <source>
        <dbReference type="Proteomes" id="UP000004324"/>
    </source>
</evidence>
<reference evidence="1 2" key="1">
    <citation type="journal article" date="2012" name="J. Bacteriol.">
        <title>Draft Genome Sequences for Two Metal-Reducing Pelosinus fermentans Strains Isolated from a Cr(VI)-Contaminated Site and for Type Strain R7.</title>
        <authorList>
            <person name="Brown S.D."/>
            <person name="Podar M."/>
            <person name="Klingeman D.M."/>
            <person name="Johnson C.M."/>
            <person name="Yang Z.K."/>
            <person name="Utturkar S.M."/>
            <person name="Land M.L."/>
            <person name="Mosher J.J."/>
            <person name="Hurt R.A.Jr."/>
            <person name="Phelps T.J."/>
            <person name="Palumbo A.V."/>
            <person name="Arkin A.P."/>
            <person name="Hazen T.C."/>
            <person name="Elias D.A."/>
        </authorList>
    </citation>
    <scope>NUCLEOTIDE SEQUENCE [LARGE SCALE GENOMIC DNA]</scope>
    <source>
        <strain evidence="1 2">B4</strain>
    </source>
</reference>